<keyword evidence="2" id="KW-0597">Phosphoprotein</keyword>
<dbReference type="SMART" id="SM00850">
    <property type="entry name" value="LytTR"/>
    <property type="match status" value="1"/>
</dbReference>
<dbReference type="InterPro" id="IPR039420">
    <property type="entry name" value="WalR-like"/>
</dbReference>
<dbReference type="Pfam" id="PF00072">
    <property type="entry name" value="Response_reg"/>
    <property type="match status" value="1"/>
</dbReference>
<dbReference type="PANTHER" id="PTHR48111">
    <property type="entry name" value="REGULATOR OF RPOS"/>
    <property type="match status" value="1"/>
</dbReference>
<feature type="domain" description="HTH LytTR-type" evidence="4">
    <location>
        <begin position="147"/>
        <end position="254"/>
    </location>
</feature>
<dbReference type="InterPro" id="IPR011006">
    <property type="entry name" value="CheY-like_superfamily"/>
</dbReference>
<gene>
    <name evidence="5" type="ORF">HNV11_08435</name>
</gene>
<dbReference type="SMART" id="SM00448">
    <property type="entry name" value="REC"/>
    <property type="match status" value="1"/>
</dbReference>
<dbReference type="GO" id="GO:0000156">
    <property type="term" value="F:phosphorelay response regulator activity"/>
    <property type="evidence" value="ECO:0007669"/>
    <property type="project" value="TreeGrafter"/>
</dbReference>
<organism evidence="5 6">
    <name type="scientific">Spirosoma taeanense</name>
    <dbReference type="NCBI Taxonomy" id="2735870"/>
    <lineage>
        <taxon>Bacteria</taxon>
        <taxon>Pseudomonadati</taxon>
        <taxon>Bacteroidota</taxon>
        <taxon>Cytophagia</taxon>
        <taxon>Cytophagales</taxon>
        <taxon>Cytophagaceae</taxon>
        <taxon>Spirosoma</taxon>
    </lineage>
</organism>
<evidence type="ECO:0000259" key="4">
    <source>
        <dbReference type="PROSITE" id="PS50930"/>
    </source>
</evidence>
<evidence type="ECO:0000313" key="6">
    <source>
        <dbReference type="Proteomes" id="UP000502756"/>
    </source>
</evidence>
<dbReference type="Pfam" id="PF04397">
    <property type="entry name" value="LytTR"/>
    <property type="match status" value="1"/>
</dbReference>
<dbReference type="Proteomes" id="UP000502756">
    <property type="component" value="Chromosome"/>
</dbReference>
<dbReference type="PROSITE" id="PS50110">
    <property type="entry name" value="RESPONSE_REGULATORY"/>
    <property type="match status" value="1"/>
</dbReference>
<evidence type="ECO:0000259" key="3">
    <source>
        <dbReference type="PROSITE" id="PS50110"/>
    </source>
</evidence>
<proteinExistence type="predicted"/>
<feature type="domain" description="Response regulatory" evidence="3">
    <location>
        <begin position="2"/>
        <end position="115"/>
    </location>
</feature>
<dbReference type="GO" id="GO:0000976">
    <property type="term" value="F:transcription cis-regulatory region binding"/>
    <property type="evidence" value="ECO:0007669"/>
    <property type="project" value="TreeGrafter"/>
</dbReference>
<evidence type="ECO:0000313" key="5">
    <source>
        <dbReference type="EMBL" id="QJW89409.1"/>
    </source>
</evidence>
<dbReference type="GO" id="GO:0005829">
    <property type="term" value="C:cytosol"/>
    <property type="evidence" value="ECO:0007669"/>
    <property type="project" value="TreeGrafter"/>
</dbReference>
<dbReference type="PANTHER" id="PTHR48111:SF69">
    <property type="entry name" value="RESPONSE REGULATOR RECEIVER"/>
    <property type="match status" value="1"/>
</dbReference>
<protein>
    <submittedName>
        <fullName evidence="5">Response regulator transcription factor</fullName>
    </submittedName>
</protein>
<dbReference type="InterPro" id="IPR007492">
    <property type="entry name" value="LytTR_DNA-bd_dom"/>
</dbReference>
<name>A0A6M5Y697_9BACT</name>
<dbReference type="AlphaFoldDB" id="A0A6M5Y697"/>
<keyword evidence="1" id="KW-0238">DNA-binding</keyword>
<dbReference type="GO" id="GO:0006355">
    <property type="term" value="P:regulation of DNA-templated transcription"/>
    <property type="evidence" value="ECO:0007669"/>
    <property type="project" value="TreeGrafter"/>
</dbReference>
<dbReference type="Gene3D" id="3.40.50.2300">
    <property type="match status" value="1"/>
</dbReference>
<keyword evidence="6" id="KW-1185">Reference proteome</keyword>
<reference evidence="5 6" key="1">
    <citation type="submission" date="2020-05" db="EMBL/GenBank/DDBJ databases">
        <title>Genome sequencing of Spirosoma sp. TS118.</title>
        <authorList>
            <person name="Lee J.-H."/>
            <person name="Jeong S."/>
            <person name="Zhao L."/>
            <person name="Jung J.-H."/>
            <person name="Kim M.-K."/>
            <person name="Lim S."/>
        </authorList>
    </citation>
    <scope>NUCLEOTIDE SEQUENCE [LARGE SCALE GENOMIC DNA]</scope>
    <source>
        <strain evidence="5 6">TS118</strain>
    </source>
</reference>
<dbReference type="SUPFAM" id="SSF52172">
    <property type="entry name" value="CheY-like"/>
    <property type="match status" value="1"/>
</dbReference>
<evidence type="ECO:0000256" key="2">
    <source>
        <dbReference type="PROSITE-ProRule" id="PRU00169"/>
    </source>
</evidence>
<feature type="modified residue" description="4-aspartylphosphate" evidence="2">
    <location>
        <position position="55"/>
    </location>
</feature>
<dbReference type="PROSITE" id="PS50930">
    <property type="entry name" value="HTH_LYTTR"/>
    <property type="match status" value="1"/>
</dbReference>
<dbReference type="RefSeq" id="WP_171739247.1">
    <property type="nucleotide sequence ID" value="NZ_CP053435.1"/>
</dbReference>
<dbReference type="GO" id="GO:0032993">
    <property type="term" value="C:protein-DNA complex"/>
    <property type="evidence" value="ECO:0007669"/>
    <property type="project" value="TreeGrafter"/>
</dbReference>
<dbReference type="InterPro" id="IPR001789">
    <property type="entry name" value="Sig_transdc_resp-reg_receiver"/>
</dbReference>
<evidence type="ECO:0000256" key="1">
    <source>
        <dbReference type="ARBA" id="ARBA00023125"/>
    </source>
</evidence>
<dbReference type="KEGG" id="stae:HNV11_08435"/>
<sequence>MTILIVEDELLAVQKLIKLLSLSQQAPTVVGVTDGIESTVEWLNANPRPDLILMDIELSDGQSFEIFNLVQVECPVIFTTSFDEHSVESFRVNSLDYLLKPIKKEELEQALSKFNALASRNVTSHDIGDLVNDLRRQNRTQEPRNQLLAKAGQQLISINTADIAYFYQNEGITHLYSRNHTHYVVDYTLDALEGLLEPNRFFRVNSQFLVEARAILHTQPSADGLLAIDLRPRTEQAVLVSLDRINSFTEWIGQ</sequence>
<accession>A0A6M5Y697</accession>
<dbReference type="EMBL" id="CP053435">
    <property type="protein sequence ID" value="QJW89409.1"/>
    <property type="molecule type" value="Genomic_DNA"/>
</dbReference>
<dbReference type="Gene3D" id="2.40.50.1020">
    <property type="entry name" value="LytTr DNA-binding domain"/>
    <property type="match status" value="1"/>
</dbReference>